<sequence length="207" mass="21971">MATRVALADAPDTQLQRRARLNLRAVPSTEARRVGRPPGSDSEARRRTLISAAIRVFACRGFDAATLKDVADLADITRPAVHHYFAGKTPLYQAALERAHEIVMAPWACSPLTPENLDTLLDELESDAAARWASALLGTSLAQAGRLAEVAPQITDIAEEVKRFCRNGAATSASPDHSADALAARIVGRWVLTAAALPATADAVGLS</sequence>
<dbReference type="PANTHER" id="PTHR30055:SF234">
    <property type="entry name" value="HTH-TYPE TRANSCRIPTIONAL REGULATOR BETI"/>
    <property type="match status" value="1"/>
</dbReference>
<keyword evidence="7" id="KW-1185">Reference proteome</keyword>
<dbReference type="InterPro" id="IPR050109">
    <property type="entry name" value="HTH-type_TetR-like_transc_reg"/>
</dbReference>
<evidence type="ECO:0000256" key="2">
    <source>
        <dbReference type="ARBA" id="ARBA00023125"/>
    </source>
</evidence>
<dbReference type="InterPro" id="IPR009057">
    <property type="entry name" value="Homeodomain-like_sf"/>
</dbReference>
<dbReference type="Pfam" id="PF00440">
    <property type="entry name" value="TetR_N"/>
    <property type="match status" value="1"/>
</dbReference>
<keyword evidence="1" id="KW-0805">Transcription regulation</keyword>
<protein>
    <submittedName>
        <fullName evidence="6">TetR/AcrR family transcriptional regulator</fullName>
    </submittedName>
</protein>
<dbReference type="SUPFAM" id="SSF46689">
    <property type="entry name" value="Homeodomain-like"/>
    <property type="match status" value="1"/>
</dbReference>
<proteinExistence type="predicted"/>
<dbReference type="PROSITE" id="PS50977">
    <property type="entry name" value="HTH_TETR_2"/>
    <property type="match status" value="1"/>
</dbReference>
<evidence type="ECO:0000313" key="6">
    <source>
        <dbReference type="EMBL" id="MCI4676348.1"/>
    </source>
</evidence>
<dbReference type="InterPro" id="IPR001647">
    <property type="entry name" value="HTH_TetR"/>
</dbReference>
<dbReference type="InterPro" id="IPR023772">
    <property type="entry name" value="DNA-bd_HTH_TetR-type_CS"/>
</dbReference>
<feature type="domain" description="HTH tetR-type" evidence="5">
    <location>
        <begin position="43"/>
        <end position="103"/>
    </location>
</feature>
<accession>A0ABS9YYN2</accession>
<reference evidence="6" key="1">
    <citation type="journal article" date="2022" name="ISME J.">
        <title>Identification of active gaseous-alkane degraders at natural gas seeps.</title>
        <authorList>
            <person name="Farhan Ul Haque M."/>
            <person name="Hernandez M."/>
            <person name="Crombie A.T."/>
            <person name="Murrell J.C."/>
        </authorList>
    </citation>
    <scope>NUCLEOTIDE SEQUENCE</scope>
    <source>
        <strain evidence="6">ANDR5</strain>
    </source>
</reference>
<dbReference type="Gene3D" id="1.10.357.10">
    <property type="entry name" value="Tetracycline Repressor, domain 2"/>
    <property type="match status" value="1"/>
</dbReference>
<keyword evidence="2 4" id="KW-0238">DNA-binding</keyword>
<keyword evidence="3" id="KW-0804">Transcription</keyword>
<name>A0ABS9YYN2_9MYCO</name>
<dbReference type="PROSITE" id="PS01081">
    <property type="entry name" value="HTH_TETR_1"/>
    <property type="match status" value="1"/>
</dbReference>
<evidence type="ECO:0000256" key="4">
    <source>
        <dbReference type="PROSITE-ProRule" id="PRU00335"/>
    </source>
</evidence>
<dbReference type="Proteomes" id="UP001139068">
    <property type="component" value="Unassembled WGS sequence"/>
</dbReference>
<organism evidence="6 7">
    <name type="scientific">Candidatus Mycolicibacterium alkanivorans</name>
    <dbReference type="NCBI Taxonomy" id="2954114"/>
    <lineage>
        <taxon>Bacteria</taxon>
        <taxon>Bacillati</taxon>
        <taxon>Actinomycetota</taxon>
        <taxon>Actinomycetes</taxon>
        <taxon>Mycobacteriales</taxon>
        <taxon>Mycobacteriaceae</taxon>
        <taxon>Mycolicibacterium</taxon>
    </lineage>
</organism>
<dbReference type="PRINTS" id="PR00455">
    <property type="entry name" value="HTHTETR"/>
</dbReference>
<dbReference type="PANTHER" id="PTHR30055">
    <property type="entry name" value="HTH-TYPE TRANSCRIPTIONAL REGULATOR RUTR"/>
    <property type="match status" value="1"/>
</dbReference>
<evidence type="ECO:0000256" key="1">
    <source>
        <dbReference type="ARBA" id="ARBA00023015"/>
    </source>
</evidence>
<evidence type="ECO:0000256" key="3">
    <source>
        <dbReference type="ARBA" id="ARBA00023163"/>
    </source>
</evidence>
<dbReference type="EMBL" id="JAIVFL010000001">
    <property type="protein sequence ID" value="MCI4676348.1"/>
    <property type="molecule type" value="Genomic_DNA"/>
</dbReference>
<dbReference type="RefSeq" id="WP_243072551.1">
    <property type="nucleotide sequence ID" value="NZ_JAIVFL010000001.1"/>
</dbReference>
<evidence type="ECO:0000259" key="5">
    <source>
        <dbReference type="PROSITE" id="PS50977"/>
    </source>
</evidence>
<feature type="DNA-binding region" description="H-T-H motif" evidence="4">
    <location>
        <begin position="66"/>
        <end position="85"/>
    </location>
</feature>
<evidence type="ECO:0000313" key="7">
    <source>
        <dbReference type="Proteomes" id="UP001139068"/>
    </source>
</evidence>
<gene>
    <name evidence="6" type="ORF">K9U37_16295</name>
</gene>
<comment type="caution">
    <text evidence="6">The sequence shown here is derived from an EMBL/GenBank/DDBJ whole genome shotgun (WGS) entry which is preliminary data.</text>
</comment>